<keyword evidence="1" id="KW-0472">Membrane</keyword>
<gene>
    <name evidence="2" type="ORF">MmTuc01_1441</name>
</gene>
<name>M1Q9D8_METMZ</name>
<dbReference type="BioCyc" id="MMAZ1236903:G139K-1379-MONOMER"/>
<reference evidence="2 3" key="1">
    <citation type="journal article" date="2013" name="Genome Announc.">
        <title>Complete Genome of a Methanosarcina mazei Strain Isolated from Sediment Samples from an Amazonian Flooded Area.</title>
        <authorList>
            <person name="Assis das Gracas D."/>
            <person name="Thiago Juca Ramos R."/>
            <person name="Vieira Araujo A.C."/>
            <person name="Zahlouth R."/>
            <person name="Ribeiro Carneiro A."/>
            <person name="Souza Lopes T."/>
            <person name="Azevedo Barauna R."/>
            <person name="Azevedo V."/>
            <person name="Cruz Schneider M.P."/>
            <person name="Pellizari V.H."/>
            <person name="Silva A."/>
        </authorList>
    </citation>
    <scope>NUCLEOTIDE SEQUENCE [LARGE SCALE GENOMIC DNA]</scope>
    <source>
        <strain evidence="2 3">Tuc01</strain>
    </source>
</reference>
<dbReference type="HOGENOM" id="CLU_3178590_0_0_2"/>
<feature type="transmembrane region" description="Helical" evidence="1">
    <location>
        <begin position="12"/>
        <end position="31"/>
    </location>
</feature>
<sequence length="46" mass="5098">MKAHIKDKLQVSFLFSSSILFSVTGLLRPSLYRHLTGLYTGLSTGI</sequence>
<organism evidence="2 3">
    <name type="scientific">Methanosarcina mazei Tuc01</name>
    <dbReference type="NCBI Taxonomy" id="1236903"/>
    <lineage>
        <taxon>Archaea</taxon>
        <taxon>Methanobacteriati</taxon>
        <taxon>Methanobacteriota</taxon>
        <taxon>Stenosarchaea group</taxon>
        <taxon>Methanomicrobia</taxon>
        <taxon>Methanosarcinales</taxon>
        <taxon>Methanosarcinaceae</taxon>
        <taxon>Methanosarcina</taxon>
    </lineage>
</organism>
<evidence type="ECO:0000313" key="3">
    <source>
        <dbReference type="Proteomes" id="UP000011718"/>
    </source>
</evidence>
<dbReference type="Proteomes" id="UP000011718">
    <property type="component" value="Chromosome"/>
</dbReference>
<proteinExistence type="predicted"/>
<dbReference type="KEGG" id="mmaz:MmTuc01_1441"/>
<keyword evidence="1" id="KW-0812">Transmembrane</keyword>
<accession>M1Q9D8</accession>
<evidence type="ECO:0000313" key="2">
    <source>
        <dbReference type="EMBL" id="AGF96813.1"/>
    </source>
</evidence>
<dbReference type="EMBL" id="CP004144">
    <property type="protein sequence ID" value="AGF96813.1"/>
    <property type="molecule type" value="Genomic_DNA"/>
</dbReference>
<protein>
    <submittedName>
        <fullName evidence="2">Uncharacterized protein</fullName>
    </submittedName>
</protein>
<dbReference type="AlphaFoldDB" id="M1Q9D8"/>
<keyword evidence="1" id="KW-1133">Transmembrane helix</keyword>
<evidence type="ECO:0000256" key="1">
    <source>
        <dbReference type="SAM" id="Phobius"/>
    </source>
</evidence>